<dbReference type="InterPro" id="IPR003165">
    <property type="entry name" value="Piwi"/>
</dbReference>
<dbReference type="PANTHER" id="PTHR22891">
    <property type="entry name" value="EUKARYOTIC TRANSLATION INITIATION FACTOR 2C"/>
    <property type="match status" value="1"/>
</dbReference>
<dbReference type="SUPFAM" id="SSF101690">
    <property type="entry name" value="PAZ domain"/>
    <property type="match status" value="2"/>
</dbReference>
<dbReference type="SMART" id="SM01163">
    <property type="entry name" value="DUF1785"/>
    <property type="match status" value="1"/>
</dbReference>
<evidence type="ECO:0000259" key="3">
    <source>
        <dbReference type="PROSITE" id="PS50821"/>
    </source>
</evidence>
<dbReference type="Pfam" id="PF08699">
    <property type="entry name" value="ArgoL1"/>
    <property type="match status" value="1"/>
</dbReference>
<feature type="compositionally biased region" description="Polar residues" evidence="2">
    <location>
        <begin position="11"/>
        <end position="24"/>
    </location>
</feature>
<dbReference type="EMBL" id="JAIFTL010000024">
    <property type="protein sequence ID" value="KAG9326187.1"/>
    <property type="molecule type" value="Genomic_DNA"/>
</dbReference>
<dbReference type="InterPro" id="IPR012337">
    <property type="entry name" value="RNaseH-like_sf"/>
</dbReference>
<organism evidence="5 6">
    <name type="scientific">Mortierella alpina</name>
    <name type="common">Oleaginous fungus</name>
    <name type="synonym">Mortierella renispora</name>
    <dbReference type="NCBI Taxonomy" id="64518"/>
    <lineage>
        <taxon>Eukaryota</taxon>
        <taxon>Fungi</taxon>
        <taxon>Fungi incertae sedis</taxon>
        <taxon>Mucoromycota</taxon>
        <taxon>Mortierellomycotina</taxon>
        <taxon>Mortierellomycetes</taxon>
        <taxon>Mortierellales</taxon>
        <taxon>Mortierellaceae</taxon>
        <taxon>Mortierella</taxon>
    </lineage>
</organism>
<dbReference type="PROSITE" id="PS50822">
    <property type="entry name" value="PIWI"/>
    <property type="match status" value="1"/>
</dbReference>
<reference evidence="5" key="1">
    <citation type="submission" date="2021-07" db="EMBL/GenBank/DDBJ databases">
        <title>Draft genome of Mortierella alpina, strain LL118, isolated from an aspen leaf litter sample.</title>
        <authorList>
            <person name="Yang S."/>
            <person name="Vinatzer B.A."/>
        </authorList>
    </citation>
    <scope>NUCLEOTIDE SEQUENCE</scope>
    <source>
        <strain evidence="5">LL118</strain>
    </source>
</reference>
<dbReference type="Pfam" id="PF16486">
    <property type="entry name" value="ArgoN"/>
    <property type="match status" value="1"/>
</dbReference>
<dbReference type="SUPFAM" id="SSF53098">
    <property type="entry name" value="Ribonuclease H-like"/>
    <property type="match status" value="1"/>
</dbReference>
<dbReference type="InterPro" id="IPR032474">
    <property type="entry name" value="Argonaute_N"/>
</dbReference>
<dbReference type="Pfam" id="PF16488">
    <property type="entry name" value="ArgoL2"/>
    <property type="match status" value="1"/>
</dbReference>
<feature type="domain" description="Piwi" evidence="4">
    <location>
        <begin position="587"/>
        <end position="888"/>
    </location>
</feature>
<dbReference type="Pfam" id="PF02171">
    <property type="entry name" value="Piwi"/>
    <property type="match status" value="1"/>
</dbReference>
<dbReference type="Gene3D" id="3.30.420.10">
    <property type="entry name" value="Ribonuclease H-like superfamily/Ribonuclease H"/>
    <property type="match status" value="1"/>
</dbReference>
<evidence type="ECO:0008006" key="7">
    <source>
        <dbReference type="Google" id="ProtNLM"/>
    </source>
</evidence>
<dbReference type="InterPro" id="IPR036085">
    <property type="entry name" value="PAZ_dom_sf"/>
</dbReference>
<gene>
    <name evidence="5" type="ORF">KVV02_001071</name>
</gene>
<dbReference type="GO" id="GO:0003723">
    <property type="term" value="F:RNA binding"/>
    <property type="evidence" value="ECO:0007669"/>
    <property type="project" value="InterPro"/>
</dbReference>
<dbReference type="InterPro" id="IPR003100">
    <property type="entry name" value="PAZ_dom"/>
</dbReference>
<dbReference type="CDD" id="cd02846">
    <property type="entry name" value="PAZ_argonaute_like"/>
    <property type="match status" value="1"/>
</dbReference>
<feature type="region of interest" description="Disordered" evidence="2">
    <location>
        <begin position="1"/>
        <end position="37"/>
    </location>
</feature>
<dbReference type="Gene3D" id="2.170.260.10">
    <property type="entry name" value="paz domain"/>
    <property type="match status" value="1"/>
</dbReference>
<dbReference type="InterPro" id="IPR014811">
    <property type="entry name" value="ArgoL1"/>
</dbReference>
<evidence type="ECO:0000313" key="6">
    <source>
        <dbReference type="Proteomes" id="UP000717515"/>
    </source>
</evidence>
<dbReference type="Pfam" id="PF16487">
    <property type="entry name" value="ArgoMid"/>
    <property type="match status" value="1"/>
</dbReference>
<evidence type="ECO:0000259" key="4">
    <source>
        <dbReference type="PROSITE" id="PS50822"/>
    </source>
</evidence>
<proteinExistence type="inferred from homology"/>
<comment type="similarity">
    <text evidence="1">Belongs to the argonaute family.</text>
</comment>
<dbReference type="InterPro" id="IPR032472">
    <property type="entry name" value="ArgoL2"/>
</dbReference>
<dbReference type="InterPro" id="IPR032473">
    <property type="entry name" value="Argonaute_Mid_dom"/>
</dbReference>
<accession>A0A9P8ABT7</accession>
<evidence type="ECO:0000256" key="1">
    <source>
        <dbReference type="RuleBase" id="RU361178"/>
    </source>
</evidence>
<dbReference type="PROSITE" id="PS50821">
    <property type="entry name" value="PAZ"/>
    <property type="match status" value="1"/>
</dbReference>
<dbReference type="Proteomes" id="UP000717515">
    <property type="component" value="Unassembled WGS sequence"/>
</dbReference>
<dbReference type="SMART" id="SM00949">
    <property type="entry name" value="PAZ"/>
    <property type="match status" value="1"/>
</dbReference>
<feature type="domain" description="PAZ" evidence="3">
    <location>
        <begin position="289"/>
        <end position="412"/>
    </location>
</feature>
<comment type="caution">
    <text evidence="5">The sequence shown here is derived from an EMBL/GenBank/DDBJ whole genome shotgun (WGS) entry which is preliminary data.</text>
</comment>
<dbReference type="AlphaFoldDB" id="A0A9P8ABT7"/>
<dbReference type="InterPro" id="IPR045246">
    <property type="entry name" value="Piwi_ago-like"/>
</dbReference>
<dbReference type="Gene3D" id="3.40.50.2300">
    <property type="match status" value="1"/>
</dbReference>
<dbReference type="InterPro" id="IPR036397">
    <property type="entry name" value="RNaseH_sf"/>
</dbReference>
<name>A0A9P8ABT7_MORAP</name>
<protein>
    <recommendedName>
        <fullName evidence="7">Piwi-domain-containing protein</fullName>
    </recommendedName>
</protein>
<evidence type="ECO:0000313" key="5">
    <source>
        <dbReference type="EMBL" id="KAG9326187.1"/>
    </source>
</evidence>
<evidence type="ECO:0000256" key="2">
    <source>
        <dbReference type="SAM" id="MobiDB-lite"/>
    </source>
</evidence>
<sequence>MVDSALASTHIHPSTRTAATSLQPKTADPCKDSTPVETQMSIPLQITPFVRRPAPGKAGKPITIRSNFFEILQLPDITVHHYDVTITPDVPPPVNRKVFTQLIETYRDTDLGGSRPVYDGRKNLFSPKALPFESRTFDVTLASDIQTNSKRPIPIFKFKIRKAATINLEELHSFCQGRSSLTNNCLTAIMALDVLIHHKPAMLYASIGASFFTPVGKQALAGPLDVWRGYYQSVRPAKGEFDCNPLYVACENVFQRANTPPCSRPHNFTIGKMLVNVDVAATAFFQSGPLIEMVMKILDIRNSADLRRTSPPINWQKVERVIKGLRITVTHRDRTKRSYKIMKLTTTPARDTKFTLSSGGDEAAGVSPAEREIYIVTYFKETYGKVLQYPMLPCVSVGRTALLPLEMCSIVEGQRYMRKLDERQTADMIKFTCQTPAARSNIIKDGLQILEYDHNEHLKDFGIRISKEMIAINARVLPAPQVSYHPSSREANITPRDGSWNLKDKKVTAGATLGSWGVLVFAREQDCPDQQVKRFIRELTVVCTDTGMQIPNKQPPIAYANPHSDVEGALRKIWLEAGNSVKSMPQLLVCILPNTAVPLYAEIKRVTDTVIGVSSQCIQVKHTREPKKQYCANVCLKINVKLGGMNAQLAPTLIPFLASKPTILIGGDVSHPQPGDTSRPSIASLVGSLDAKAARYAATIRVQTARTETIADLAGMTVDLLKAFFKTCSRKPERILFYRDGVSEGQFAEVVKTELTALKAACARLDANYKPLITFVVVQKRHHARLFPLRPQDGDRTGNCTAGTVVDSTIVHPFEFDFFLQSHGGLQGTSRPSRYYVLHDDNRFTTDELQDLSYKLCHLFARCTRTVSVVPPVYYAHIVAARARFHSRSERWSDTISSDISQVDETSYSNVRPDLMKVMWFM</sequence>
<dbReference type="SMART" id="SM00950">
    <property type="entry name" value="Piwi"/>
    <property type="match status" value="1"/>
</dbReference>
<dbReference type="CDD" id="cd04657">
    <property type="entry name" value="Piwi_ago-like"/>
    <property type="match status" value="1"/>
</dbReference>
<dbReference type="Pfam" id="PF02170">
    <property type="entry name" value="PAZ"/>
    <property type="match status" value="1"/>
</dbReference>